<keyword evidence="2" id="KW-0547">Nucleotide-binding</keyword>
<dbReference type="GO" id="GO:0003677">
    <property type="term" value="F:DNA binding"/>
    <property type="evidence" value="ECO:0007669"/>
    <property type="project" value="InterPro"/>
</dbReference>
<protein>
    <submittedName>
        <fullName evidence="2">DEAD/SNF2-like helicase</fullName>
    </submittedName>
</protein>
<dbReference type="Pfam" id="PF04851">
    <property type="entry name" value="ResIII"/>
    <property type="match status" value="1"/>
</dbReference>
<dbReference type="GO" id="GO:0004386">
    <property type="term" value="F:helicase activity"/>
    <property type="evidence" value="ECO:0007669"/>
    <property type="project" value="UniProtKB-KW"/>
</dbReference>
<keyword evidence="2" id="KW-0067">ATP-binding</keyword>
<gene>
    <name evidence="2" type="ORF">LCPAC104_00870</name>
</gene>
<sequence>MEKEIQLDDLIYTYPDISNKNFQQLITAKKEFQQLKAFPREDVPPRGQFFRHQRLIHLYMLIYDKLLLIHKTGTGKTCAALGSSEMFRISFLDALVDYVDLYLKPKKTHIKRIYILVKGPALEREIRRQLLCKCSKPGEFETEQIKKATTRRAKEANITRELNKWYSIMTYGQFVNRYKENDNDLSIKEEYSGSMFIIDEVHNLIVSEIPDKSITTKKETYRQIKRLFSLIERSKIMLLSATPMINESKDLISVMNLILPSDFQMPIDKDYTTATLEELEPYFRGRVSYIRETRTDAIPEYQGNLLQENYVVGNKEYLSHQIIYESKMSEFQSTSYIEVSETRTEKDAFSIRDQQASNFIFPDGTFGEEGFKKYVSEDSGIFKANDELLEFISSYEDLKQLSEKYAEIIRLSIQDPGNVFIYNNFVKGSGAIVLSLCFKAQGIEPFNEIFPVFEGEDFFGLCPEDHSLKSVERKARIRKIPRYALLTSEVAVEKFDNILNTFNSYENRHGDYIKILIVSLVGKEGINTANVIQVHLVGASWNQTSSYQAISRAIRATSHIALLEERNEIIKVKIYQHASILPRKFIQNEDSIDIHMYKYSERKDIEIKRMERIMKQASIDCHLNRGRNILPGGIDGSPECDYDICDYECFTSYPKEVDMSSYDVLYADDIILLIVEELKDLFKFFFDLEYLTIYKYLNTYEKKYIDRAILKIINDNTKLTNRFGFSCYMQENGNIVYLVDQINRYTKFELTDYINKIDSYIPKNFGDYVIEIMAKKKPKDLKQKLRVIDSDSNEWSAIIESMEVEDKMNLVEETVLNFMKKENDDFDSDIYQRFYQFIFKFDEDYLHILYVLSPQTTSFAVMANFEGVLKKIRILKSEKILQWRDVSKEESIKYRNMIRGEIQKRIEPFENHEIYGIYSYSDNKFRIRNKTLETEKAAESVRSKYTGRICINWEIKDLIDIIKHFNINVPKENSNIYKGKTVKEMENYFIKEGKYNENWTDEDTKFFYKWNIFAKTRKKEDICDILYNYLNENNLIFFL</sequence>
<dbReference type="Pfam" id="PF00271">
    <property type="entry name" value="Helicase_C"/>
    <property type="match status" value="1"/>
</dbReference>
<keyword evidence="2" id="KW-0347">Helicase</keyword>
<accession>A0A481Z791</accession>
<dbReference type="EMBL" id="MK500494">
    <property type="protein sequence ID" value="QBK90591.1"/>
    <property type="molecule type" value="Genomic_DNA"/>
</dbReference>
<feature type="domain" description="Helicase ATP-binding" evidence="1">
    <location>
        <begin position="168"/>
        <end position="261"/>
    </location>
</feature>
<dbReference type="PROSITE" id="PS51192">
    <property type="entry name" value="HELICASE_ATP_BIND_1"/>
    <property type="match status" value="1"/>
</dbReference>
<dbReference type="GO" id="GO:0005524">
    <property type="term" value="F:ATP binding"/>
    <property type="evidence" value="ECO:0007669"/>
    <property type="project" value="InterPro"/>
</dbReference>
<reference evidence="2" key="1">
    <citation type="journal article" date="2019" name="MBio">
        <title>Virus Genomes from Deep Sea Sediments Expand the Ocean Megavirome and Support Independent Origins of Viral Gigantism.</title>
        <authorList>
            <person name="Backstrom D."/>
            <person name="Yutin N."/>
            <person name="Jorgensen S.L."/>
            <person name="Dharamshi J."/>
            <person name="Homa F."/>
            <person name="Zaremba-Niedwiedzka K."/>
            <person name="Spang A."/>
            <person name="Wolf Y.I."/>
            <person name="Koonin E.V."/>
            <person name="Ettema T.J."/>
        </authorList>
    </citation>
    <scope>NUCLEOTIDE SEQUENCE</scope>
</reference>
<evidence type="ECO:0000313" key="2">
    <source>
        <dbReference type="EMBL" id="QBK90591.1"/>
    </source>
</evidence>
<keyword evidence="2" id="KW-0378">Hydrolase</keyword>
<evidence type="ECO:0000259" key="1">
    <source>
        <dbReference type="PROSITE" id="PS51192"/>
    </source>
</evidence>
<dbReference type="SUPFAM" id="SSF52540">
    <property type="entry name" value="P-loop containing nucleoside triphosphate hydrolases"/>
    <property type="match status" value="1"/>
</dbReference>
<name>A0A481Z791_9VIRU</name>
<dbReference type="Gene3D" id="3.40.50.300">
    <property type="entry name" value="P-loop containing nucleotide triphosphate hydrolases"/>
    <property type="match status" value="2"/>
</dbReference>
<dbReference type="InterPro" id="IPR027417">
    <property type="entry name" value="P-loop_NTPase"/>
</dbReference>
<dbReference type="GO" id="GO:0016787">
    <property type="term" value="F:hydrolase activity"/>
    <property type="evidence" value="ECO:0007669"/>
    <property type="project" value="InterPro"/>
</dbReference>
<organism evidence="2">
    <name type="scientific">Pithovirus LCPAC104</name>
    <dbReference type="NCBI Taxonomy" id="2506589"/>
    <lineage>
        <taxon>Viruses</taxon>
        <taxon>Pithoviruses</taxon>
    </lineage>
</organism>
<dbReference type="InterPro" id="IPR014001">
    <property type="entry name" value="Helicase_ATP-bd"/>
</dbReference>
<dbReference type="InterPro" id="IPR006935">
    <property type="entry name" value="Helicase/UvrB_N"/>
</dbReference>
<dbReference type="InterPro" id="IPR001650">
    <property type="entry name" value="Helicase_C-like"/>
</dbReference>
<proteinExistence type="predicted"/>